<comment type="pathway">
    <text evidence="1">Cell wall biogenesis; cell wall polysaccharide biosynthesis.</text>
</comment>
<evidence type="ECO:0000256" key="2">
    <source>
        <dbReference type="ARBA" id="ARBA00006739"/>
    </source>
</evidence>
<comment type="caution">
    <text evidence="7">The sequence shown here is derived from an EMBL/GenBank/DDBJ whole genome shotgun (WGS) entry which is preliminary data.</text>
</comment>
<dbReference type="InterPro" id="IPR001173">
    <property type="entry name" value="Glyco_trans_2-like"/>
</dbReference>
<evidence type="ECO:0000313" key="8">
    <source>
        <dbReference type="Proteomes" id="UP001501747"/>
    </source>
</evidence>
<evidence type="ECO:0000259" key="6">
    <source>
        <dbReference type="Pfam" id="PF00535"/>
    </source>
</evidence>
<dbReference type="PANTHER" id="PTHR43179:SF12">
    <property type="entry name" value="GALACTOFURANOSYLTRANSFERASE GLFT2"/>
    <property type="match status" value="1"/>
</dbReference>
<feature type="region of interest" description="Disordered" evidence="5">
    <location>
        <begin position="256"/>
        <end position="279"/>
    </location>
</feature>
<organism evidence="7 8">
    <name type="scientific">Allokutzneria multivorans</name>
    <dbReference type="NCBI Taxonomy" id="1142134"/>
    <lineage>
        <taxon>Bacteria</taxon>
        <taxon>Bacillati</taxon>
        <taxon>Actinomycetota</taxon>
        <taxon>Actinomycetes</taxon>
        <taxon>Pseudonocardiales</taxon>
        <taxon>Pseudonocardiaceae</taxon>
        <taxon>Allokutzneria</taxon>
    </lineage>
</organism>
<protein>
    <submittedName>
        <fullName evidence="7">Glycosyltransferase family A protein</fullName>
    </submittedName>
</protein>
<keyword evidence="4" id="KW-0808">Transferase</keyword>
<evidence type="ECO:0000256" key="5">
    <source>
        <dbReference type="SAM" id="MobiDB-lite"/>
    </source>
</evidence>
<dbReference type="PANTHER" id="PTHR43179">
    <property type="entry name" value="RHAMNOSYLTRANSFERASE WBBL"/>
    <property type="match status" value="1"/>
</dbReference>
<dbReference type="EMBL" id="BAABAL010000018">
    <property type="protein sequence ID" value="GAA4023794.1"/>
    <property type="molecule type" value="Genomic_DNA"/>
</dbReference>
<keyword evidence="3" id="KW-0328">Glycosyltransferase</keyword>
<dbReference type="CDD" id="cd00761">
    <property type="entry name" value="Glyco_tranf_GTA_type"/>
    <property type="match status" value="1"/>
</dbReference>
<dbReference type="Pfam" id="PF00535">
    <property type="entry name" value="Glycos_transf_2"/>
    <property type="match status" value="1"/>
</dbReference>
<comment type="similarity">
    <text evidence="2">Belongs to the glycosyltransferase 2 family.</text>
</comment>
<evidence type="ECO:0000313" key="7">
    <source>
        <dbReference type="EMBL" id="GAA4023794.1"/>
    </source>
</evidence>
<feature type="domain" description="Glycosyltransferase 2-like" evidence="6">
    <location>
        <begin position="6"/>
        <end position="121"/>
    </location>
</feature>
<dbReference type="SUPFAM" id="SSF53448">
    <property type="entry name" value="Nucleotide-diphospho-sugar transferases"/>
    <property type="match status" value="1"/>
</dbReference>
<feature type="compositionally biased region" description="Polar residues" evidence="5">
    <location>
        <begin position="267"/>
        <end position="279"/>
    </location>
</feature>
<dbReference type="RefSeq" id="WP_344880718.1">
    <property type="nucleotide sequence ID" value="NZ_BAABAL010000018.1"/>
</dbReference>
<name>A0ABP7TBX4_9PSEU</name>
<gene>
    <name evidence="7" type="ORF">GCM10022247_55270</name>
</gene>
<evidence type="ECO:0000256" key="4">
    <source>
        <dbReference type="ARBA" id="ARBA00022679"/>
    </source>
</evidence>
<reference evidence="8" key="1">
    <citation type="journal article" date="2019" name="Int. J. Syst. Evol. Microbiol.">
        <title>The Global Catalogue of Microorganisms (GCM) 10K type strain sequencing project: providing services to taxonomists for standard genome sequencing and annotation.</title>
        <authorList>
            <consortium name="The Broad Institute Genomics Platform"/>
            <consortium name="The Broad Institute Genome Sequencing Center for Infectious Disease"/>
            <person name="Wu L."/>
            <person name="Ma J."/>
        </authorList>
    </citation>
    <scope>NUCLEOTIDE SEQUENCE [LARGE SCALE GENOMIC DNA]</scope>
    <source>
        <strain evidence="8">JCM 17342</strain>
    </source>
</reference>
<dbReference type="Proteomes" id="UP001501747">
    <property type="component" value="Unassembled WGS sequence"/>
</dbReference>
<dbReference type="InterPro" id="IPR029044">
    <property type="entry name" value="Nucleotide-diphossugar_trans"/>
</dbReference>
<keyword evidence="8" id="KW-1185">Reference proteome</keyword>
<dbReference type="Gene3D" id="3.90.550.10">
    <property type="entry name" value="Spore Coat Polysaccharide Biosynthesis Protein SpsA, Chain A"/>
    <property type="match status" value="1"/>
</dbReference>
<evidence type="ECO:0000256" key="1">
    <source>
        <dbReference type="ARBA" id="ARBA00004776"/>
    </source>
</evidence>
<proteinExistence type="inferred from homology"/>
<evidence type="ECO:0000256" key="3">
    <source>
        <dbReference type="ARBA" id="ARBA00022676"/>
    </source>
</evidence>
<accession>A0ABP7TBX4</accession>
<sequence length="279" mass="30350">MTRIDVLIPTRDRPAELATTLAGLAAQEGPDFAVTISDQSDGAPDYACPAAASMVRVLRHKGKHVSLVRNLPRRGLAQQRAFLLAGGRAPHVLFLDDDVWLEPGTLARLHKAITLLRCGFVGSAVQGLSYVDDVRPGELEPYEEWAGPPVPELVEPGSAEWERWTLHNAANPTHLAQRLDLRQGDWRAYKVAWVGGCVLFDRARLEEVGGFDFWAELPEEHSGEDVLVQRRVMARAGGAGILPSGAVHLEAPTTVPGREVDAARSNLRAQPSASATRRS</sequence>